<comment type="similarity">
    <text evidence="6">Belongs to the NhaA Na(+)/H(+) (TC 2.A.33) antiporter family.</text>
</comment>
<dbReference type="Proteomes" id="UP000316167">
    <property type="component" value="Unassembled WGS sequence"/>
</dbReference>
<accession>A0A562SUR1</accession>
<dbReference type="PANTHER" id="PTHR30341:SF0">
    <property type="entry name" value="NA(+)_H(+) ANTIPORTER NHAA"/>
    <property type="match status" value="1"/>
</dbReference>
<evidence type="ECO:0000256" key="3">
    <source>
        <dbReference type="ARBA" id="ARBA00022692"/>
    </source>
</evidence>
<dbReference type="AlphaFoldDB" id="A0A562SUR1"/>
<evidence type="ECO:0000256" key="2">
    <source>
        <dbReference type="ARBA" id="ARBA00022475"/>
    </source>
</evidence>
<dbReference type="GO" id="GO:0006885">
    <property type="term" value="P:regulation of pH"/>
    <property type="evidence" value="ECO:0007669"/>
    <property type="project" value="UniProtKB-UniRule"/>
</dbReference>
<dbReference type="InterPro" id="IPR004670">
    <property type="entry name" value="NhaA"/>
</dbReference>
<keyword evidence="6" id="KW-0050">Antiport</keyword>
<feature type="transmembrane region" description="Helical" evidence="6">
    <location>
        <begin position="60"/>
        <end position="79"/>
    </location>
</feature>
<feature type="transmembrane region" description="Helical" evidence="6">
    <location>
        <begin position="327"/>
        <end position="349"/>
    </location>
</feature>
<feature type="transmembrane region" description="Helical" evidence="6">
    <location>
        <begin position="291"/>
        <end position="311"/>
    </location>
</feature>
<keyword evidence="6" id="KW-0915">Sodium</keyword>
<feature type="transmembrane region" description="Helical" evidence="6">
    <location>
        <begin position="186"/>
        <end position="202"/>
    </location>
</feature>
<evidence type="ECO:0000256" key="1">
    <source>
        <dbReference type="ARBA" id="ARBA00004429"/>
    </source>
</evidence>
<feature type="transmembrane region" description="Helical" evidence="6">
    <location>
        <begin position="21"/>
        <end position="48"/>
    </location>
</feature>
<dbReference type="PANTHER" id="PTHR30341">
    <property type="entry name" value="SODIUM ION/PROTON ANTIPORTER NHAA-RELATED"/>
    <property type="match status" value="1"/>
</dbReference>
<dbReference type="GO" id="GO:0005886">
    <property type="term" value="C:plasma membrane"/>
    <property type="evidence" value="ECO:0007669"/>
    <property type="project" value="UniProtKB-SubCell"/>
</dbReference>
<organism evidence="7 8">
    <name type="scientific">Lacibacter cauensis</name>
    <dbReference type="NCBI Taxonomy" id="510947"/>
    <lineage>
        <taxon>Bacteria</taxon>
        <taxon>Pseudomonadati</taxon>
        <taxon>Bacteroidota</taxon>
        <taxon>Chitinophagia</taxon>
        <taxon>Chitinophagales</taxon>
        <taxon>Chitinophagaceae</taxon>
        <taxon>Lacibacter</taxon>
    </lineage>
</organism>
<keyword evidence="4 6" id="KW-1133">Transmembrane helix</keyword>
<keyword evidence="6" id="KW-0813">Transport</keyword>
<feature type="transmembrane region" description="Helical" evidence="6">
    <location>
        <begin position="214"/>
        <end position="240"/>
    </location>
</feature>
<comment type="caution">
    <text evidence="7">The sequence shown here is derived from an EMBL/GenBank/DDBJ whole genome shotgun (WGS) entry which is preliminary data.</text>
</comment>
<keyword evidence="6" id="KW-0406">Ion transport</keyword>
<feature type="transmembrane region" description="Helical" evidence="6">
    <location>
        <begin position="127"/>
        <end position="149"/>
    </location>
</feature>
<keyword evidence="3 6" id="KW-0812">Transmembrane</keyword>
<evidence type="ECO:0000256" key="6">
    <source>
        <dbReference type="HAMAP-Rule" id="MF_01844"/>
    </source>
</evidence>
<dbReference type="RefSeq" id="WP_144883628.1">
    <property type="nucleotide sequence ID" value="NZ_VLLE01000002.1"/>
</dbReference>
<dbReference type="Pfam" id="PF06965">
    <property type="entry name" value="Na_H_antiport_1"/>
    <property type="match status" value="1"/>
</dbReference>
<dbReference type="OrthoDB" id="9808135at2"/>
<keyword evidence="5 6" id="KW-0472">Membrane</keyword>
<evidence type="ECO:0000313" key="7">
    <source>
        <dbReference type="EMBL" id="TWI85057.1"/>
    </source>
</evidence>
<feature type="transmembrane region" description="Helical" evidence="6">
    <location>
        <begin position="156"/>
        <end position="180"/>
    </location>
</feature>
<feature type="transmembrane region" description="Helical" evidence="6">
    <location>
        <begin position="361"/>
        <end position="381"/>
    </location>
</feature>
<dbReference type="EMBL" id="VLLE01000002">
    <property type="protein sequence ID" value="TWI85057.1"/>
    <property type="molecule type" value="Genomic_DNA"/>
</dbReference>
<feature type="transmembrane region" description="Helical" evidence="6">
    <location>
        <begin position="100"/>
        <end position="121"/>
    </location>
</feature>
<protein>
    <recommendedName>
        <fullName evidence="6">Na(+)/H(+) antiporter NhaA</fullName>
    </recommendedName>
    <alternativeName>
        <fullName evidence="6">Sodium/proton antiporter NhaA</fullName>
    </alternativeName>
</protein>
<evidence type="ECO:0000256" key="5">
    <source>
        <dbReference type="ARBA" id="ARBA00023136"/>
    </source>
</evidence>
<comment type="function">
    <text evidence="6">Na(+)/H(+) antiporter that extrudes sodium in exchange for external protons.</text>
</comment>
<dbReference type="Gene3D" id="1.20.1530.10">
    <property type="entry name" value="Na+/H+ antiporter like domain"/>
    <property type="match status" value="1"/>
</dbReference>
<feature type="transmembrane region" description="Helical" evidence="6">
    <location>
        <begin position="260"/>
        <end position="279"/>
    </location>
</feature>
<keyword evidence="6" id="KW-0739">Sodium transport</keyword>
<gene>
    <name evidence="6" type="primary">nhaA</name>
    <name evidence="7" type="ORF">IQ13_0211</name>
</gene>
<dbReference type="HAMAP" id="MF_01844">
    <property type="entry name" value="NhaA"/>
    <property type="match status" value="1"/>
</dbReference>
<keyword evidence="2 6" id="KW-1003">Cell membrane</keyword>
<reference evidence="7 8" key="1">
    <citation type="journal article" date="2015" name="Stand. Genomic Sci.">
        <title>Genomic Encyclopedia of Bacterial and Archaeal Type Strains, Phase III: the genomes of soil and plant-associated and newly described type strains.</title>
        <authorList>
            <person name="Whitman W.B."/>
            <person name="Woyke T."/>
            <person name="Klenk H.P."/>
            <person name="Zhou Y."/>
            <person name="Lilburn T.G."/>
            <person name="Beck B.J."/>
            <person name="De Vos P."/>
            <person name="Vandamme P."/>
            <person name="Eisen J.A."/>
            <person name="Garrity G."/>
            <person name="Hugenholtz P."/>
            <person name="Kyrpides N.C."/>
        </authorList>
    </citation>
    <scope>NUCLEOTIDE SEQUENCE [LARGE SCALE GENOMIC DNA]</scope>
    <source>
        <strain evidence="7 8">CGMCC 1.7271</strain>
    </source>
</reference>
<comment type="subcellular location">
    <subcellularLocation>
        <location evidence="1">Cell inner membrane</location>
        <topology evidence="1">Multi-pass membrane protein</topology>
    </subcellularLocation>
    <subcellularLocation>
        <location evidence="6">Cell membrane</location>
        <topology evidence="6">Multi-pass membrane protein</topology>
    </subcellularLocation>
</comment>
<dbReference type="InterPro" id="IPR023171">
    <property type="entry name" value="Na/H_antiporter_dom_sf"/>
</dbReference>
<comment type="catalytic activity">
    <reaction evidence="6">
        <text>Na(+)(in) + 2 H(+)(out) = Na(+)(out) + 2 H(+)(in)</text>
        <dbReference type="Rhea" id="RHEA:29251"/>
        <dbReference type="ChEBI" id="CHEBI:15378"/>
        <dbReference type="ChEBI" id="CHEBI:29101"/>
    </reaction>
</comment>
<keyword evidence="8" id="KW-1185">Reference proteome</keyword>
<proteinExistence type="inferred from homology"/>
<sequence>MPFSFLKKVFISPLLEFIHDSRAVGIMLLICTVVSLVISNTFIGEYYLNFWNAEVHLGAYMPHTVLHWINDGLMAIFFFQVGMEIKREMVTGELASIKQSILPVAGAVGGMLVPALIFTIFNSGTEFANGWGVPMATDIAFSLGIASLLSGRVPLALKIFLTALAIIDDLGAIVAIAIFYTSTIKFVYLFGGLGIFALLLVLTRLKVKFGFWNFLLGAALWFCFFNSGVHATIAGVLFAFTIPIKKLDGIEHALHNYVNFLIIPIFALANTAIVIPLGFTEHMTNSLSIGIIAGLLLGKPLGIVLFCWLLVKLKIGQLAEGINWKHMIGLGLLAGIGFTMSIFISMLAFKDSFTQDISKMAVMVASVLAIICGYAWFKFFIKEKQ</sequence>
<evidence type="ECO:0000313" key="8">
    <source>
        <dbReference type="Proteomes" id="UP000316167"/>
    </source>
</evidence>
<name>A0A562SUR1_9BACT</name>
<dbReference type="NCBIfam" id="TIGR00773">
    <property type="entry name" value="NhaA"/>
    <property type="match status" value="1"/>
</dbReference>
<evidence type="ECO:0000256" key="4">
    <source>
        <dbReference type="ARBA" id="ARBA00022989"/>
    </source>
</evidence>
<dbReference type="GO" id="GO:0015385">
    <property type="term" value="F:sodium:proton antiporter activity"/>
    <property type="evidence" value="ECO:0007669"/>
    <property type="project" value="UniProtKB-UniRule"/>
</dbReference>